<feature type="region of interest" description="Disordered" evidence="2">
    <location>
        <begin position="505"/>
        <end position="539"/>
    </location>
</feature>
<dbReference type="Pfam" id="PF00656">
    <property type="entry name" value="Peptidase_C14"/>
    <property type="match status" value="1"/>
</dbReference>
<dbReference type="GO" id="GO:0006508">
    <property type="term" value="P:proteolysis"/>
    <property type="evidence" value="ECO:0007669"/>
    <property type="project" value="InterPro"/>
</dbReference>
<gene>
    <name evidence="4" type="ORF">MACJ_002984</name>
</gene>
<evidence type="ECO:0000256" key="2">
    <source>
        <dbReference type="SAM" id="MobiDB-lite"/>
    </source>
</evidence>
<dbReference type="GO" id="GO:0005737">
    <property type="term" value="C:cytoplasm"/>
    <property type="evidence" value="ECO:0007669"/>
    <property type="project" value="TreeGrafter"/>
</dbReference>
<feature type="compositionally biased region" description="Basic and acidic residues" evidence="2">
    <location>
        <begin position="416"/>
        <end position="433"/>
    </location>
</feature>
<dbReference type="EMBL" id="CP056067">
    <property type="protein sequence ID" value="UKJ89730.2"/>
    <property type="molecule type" value="Genomic_DNA"/>
</dbReference>
<dbReference type="OrthoDB" id="1597724at2759"/>
<dbReference type="InterPro" id="IPR050452">
    <property type="entry name" value="Metacaspase"/>
</dbReference>
<evidence type="ECO:0000313" key="5">
    <source>
        <dbReference type="Proteomes" id="UP000244803"/>
    </source>
</evidence>
<dbReference type="Gene3D" id="3.40.50.12660">
    <property type="match status" value="2"/>
</dbReference>
<feature type="domain" description="Peptidase C14 caspase" evidence="3">
    <location>
        <begin position="561"/>
        <end position="888"/>
    </location>
</feature>
<evidence type="ECO:0000256" key="1">
    <source>
        <dbReference type="ARBA" id="ARBA00009005"/>
    </source>
</evidence>
<dbReference type="GO" id="GO:0004197">
    <property type="term" value="F:cysteine-type endopeptidase activity"/>
    <property type="evidence" value="ECO:0007669"/>
    <property type="project" value="InterPro"/>
</dbReference>
<dbReference type="PANTHER" id="PTHR48104">
    <property type="entry name" value="METACASPASE-4"/>
    <property type="match status" value="1"/>
</dbReference>
<dbReference type="PANTHER" id="PTHR48104:SF30">
    <property type="entry name" value="METACASPASE-1"/>
    <property type="match status" value="1"/>
</dbReference>
<evidence type="ECO:0000259" key="3">
    <source>
        <dbReference type="Pfam" id="PF00656"/>
    </source>
</evidence>
<feature type="compositionally biased region" description="Basic and acidic residues" evidence="2">
    <location>
        <begin position="508"/>
        <end position="518"/>
    </location>
</feature>
<sequence>MDLVVDKVSNVDSDLIQGASVNESVKENQANAFALSDKVLYKTINNEALSGVDKFRFDNSCEEEVCLHKSDAPSTYQQNLEQLIQESVSRSTARLLTKNALKYLDKDLEVIAGEGVSKQFTVRSSNKEANSKLTVRKEEGFDLPLKTARDKSVYESTRSIYIDPKLSSFRLHKVTYEMYKLFENIRAFDSSSRADKTSDRNSSVIENKSVAANANPQLSLRKLSIVSSNFGETEQNTSALFESRLKPKPYPSVSTLYPEDSNNLTYSVSNRFGNSASSFSGNSERFETGAYNSSDLGPSLDHGFLEKSENAGGSLDQLPSHFTSTDYDSRDYDQLDYDVSNYEDDARKKFSYPMVYKTADYTTVYDRGDSKQPECGAYKYEASNYNPEAQGVEKYTLESAQKNEYQSGRHAGNLETNHKDADYKPSEQKRDDFSYSQETNYKSAPSKGYPTEHNGDFDLYKIDLNFKQKVDVEPFATAVSKSKDLDESEAVNYTCFSKGQKSLNNGLKSDEKEVKNESKSANNGNSSKPTEWSKQPNRPSFNPSYVTKVYVPLDRMHFLPKRRAVVVGCNYLGNPNAQLRGSCNDAFAFAQVLVTKYNFDPSEVVLLLDSRPSPAYTRYLSQFNQNNPFQPNQAGDEFNLDLSRLKSNIIERNVYPTKKTSMFGWHLVDRELKHLSLSENLYVDAAVIPAPEEMQPTRANVFRSLKWLNYISAPNDFAVFYFSGQSVQVDDLSGYEGDGFDEALVPADYERNGLVTCNDLKCLFQSIGATCRLNVFLDTCNMQTVVGGSSREGPVKGSKMKGIWPFSEPTGKLNTFKCGDWVEKDQKMINQMARAKFIPMVQVDCLSSLSDVQLSLDATHGVVNYCVLSSSNLNSVSLECLFKPLNLGQVCKDNDKSNLVSDWSFKSKSPNGGSSNMVSEDEVIVHGAFTYTLLLTLLYDKSSRRGGLGLDEVVDGVNKKLSQLRKIRLPRLNQQCEALFYHSSKLPKNVFLFPPNFSNYQRPKPTGSAYGFYLLEDAWMFMVDQGRERAREHQHKFERMKTDLITLTNLNNKLFNQNAGATKLTTQRNENPGTVDRHTSRVRNGVDPNLLQTKMCGLTNVHGSARMSTGTGNQPSQVKSFPNTFVVSMKPMANSGLKTARLTGRSMTNNVSGRVFTRNSSMTGKPTSRSKTATVNSVRMATTGVAQGNNGLKSGKLTDVIPSHNWYGGCTASVPFNTVPGDQNYHGQPTWYTTAPDNFNVTNAGYNERAYYDQFYQGKVGTMPVYEPITDAMLQNLPTRRSFNVLYH</sequence>
<dbReference type="Proteomes" id="UP000244803">
    <property type="component" value="Chromosome 4"/>
</dbReference>
<comment type="similarity">
    <text evidence="1">Belongs to the peptidase C14B family.</text>
</comment>
<name>A0A976QVU2_THEOR</name>
<reference evidence="4" key="1">
    <citation type="submission" date="2022-07" db="EMBL/GenBank/DDBJ databases">
        <title>Evaluation of T. orientalis genome assembly methods using nanopore sequencing and analysis of variation between genomes.</title>
        <authorList>
            <person name="Yam J."/>
            <person name="Micallef M.L."/>
            <person name="Liu M."/>
            <person name="Djordjevic S.P."/>
            <person name="Bogema D.R."/>
            <person name="Jenkins C."/>
        </authorList>
    </citation>
    <scope>NUCLEOTIDE SEQUENCE</scope>
    <source>
        <strain evidence="4">Fish Creek</strain>
    </source>
</reference>
<protein>
    <recommendedName>
        <fullName evidence="3">Peptidase C14 caspase domain-containing protein</fullName>
    </recommendedName>
</protein>
<feature type="region of interest" description="Disordered" evidence="2">
    <location>
        <begin position="406"/>
        <end position="452"/>
    </location>
</feature>
<accession>A0A976QVU2</accession>
<evidence type="ECO:0000313" key="4">
    <source>
        <dbReference type="EMBL" id="UKJ89730.2"/>
    </source>
</evidence>
<proteinExistence type="inferred from homology"/>
<feature type="region of interest" description="Disordered" evidence="2">
    <location>
        <begin position="303"/>
        <end position="323"/>
    </location>
</feature>
<organism evidence="4 5">
    <name type="scientific">Theileria orientalis</name>
    <dbReference type="NCBI Taxonomy" id="68886"/>
    <lineage>
        <taxon>Eukaryota</taxon>
        <taxon>Sar</taxon>
        <taxon>Alveolata</taxon>
        <taxon>Apicomplexa</taxon>
        <taxon>Aconoidasida</taxon>
        <taxon>Piroplasmida</taxon>
        <taxon>Theileriidae</taxon>
        <taxon>Theileria</taxon>
    </lineage>
</organism>
<feature type="compositionally biased region" description="Polar residues" evidence="2">
    <location>
        <begin position="434"/>
        <end position="443"/>
    </location>
</feature>
<feature type="compositionally biased region" description="Polar residues" evidence="2">
    <location>
        <begin position="519"/>
        <end position="539"/>
    </location>
</feature>
<dbReference type="InterPro" id="IPR011600">
    <property type="entry name" value="Pept_C14_caspase"/>
</dbReference>